<feature type="compositionally biased region" description="Polar residues" evidence="6">
    <location>
        <begin position="637"/>
        <end position="650"/>
    </location>
</feature>
<dbReference type="InterPro" id="IPR044210">
    <property type="entry name" value="Tfc3-like"/>
</dbReference>
<evidence type="ECO:0000313" key="10">
    <source>
        <dbReference type="EMBL" id="GAB0138014.1"/>
    </source>
</evidence>
<dbReference type="Proteomes" id="UP001562357">
    <property type="component" value="Unassembled WGS sequence"/>
</dbReference>
<keyword evidence="2" id="KW-0597">Phosphoprotein</keyword>
<evidence type="ECO:0000256" key="5">
    <source>
        <dbReference type="ARBA" id="ARBA00023242"/>
    </source>
</evidence>
<feature type="signal peptide" evidence="7">
    <location>
        <begin position="1"/>
        <end position="20"/>
    </location>
</feature>
<evidence type="ECO:0000256" key="3">
    <source>
        <dbReference type="ARBA" id="ARBA00023125"/>
    </source>
</evidence>
<protein>
    <recommendedName>
        <fullName evidence="12">TFIIIC transcription initiation factor complex subunits Tfc3</fullName>
    </recommendedName>
</protein>
<keyword evidence="3" id="KW-0238">DNA-binding</keyword>
<keyword evidence="11" id="KW-1185">Reference proteome</keyword>
<name>A0ABQ0CX27_9HYPO</name>
<feature type="chain" id="PRO_5047360598" description="TFIIIC transcription initiation factor complex subunits Tfc3" evidence="7">
    <location>
        <begin position="21"/>
        <end position="1865"/>
    </location>
</feature>
<keyword evidence="5" id="KW-0539">Nucleus</keyword>
<dbReference type="InterPro" id="IPR046488">
    <property type="entry name" value="Sfc3/Tfc3_C"/>
</dbReference>
<feature type="compositionally biased region" description="Polar residues" evidence="6">
    <location>
        <begin position="594"/>
        <end position="615"/>
    </location>
</feature>
<dbReference type="EMBL" id="BAAFGZ010000345">
    <property type="protein sequence ID" value="GAB0138014.1"/>
    <property type="molecule type" value="Genomic_DNA"/>
</dbReference>
<dbReference type="Pfam" id="PF20222">
    <property type="entry name" value="DUF6581"/>
    <property type="match status" value="1"/>
</dbReference>
<dbReference type="Pfam" id="PF04182">
    <property type="entry name" value="B-block_TFIIIC"/>
    <property type="match status" value="1"/>
</dbReference>
<feature type="compositionally biased region" description="Basic and acidic residues" evidence="6">
    <location>
        <begin position="1060"/>
        <end position="1070"/>
    </location>
</feature>
<evidence type="ECO:0000259" key="8">
    <source>
        <dbReference type="Pfam" id="PF04182"/>
    </source>
</evidence>
<evidence type="ECO:0000256" key="6">
    <source>
        <dbReference type="SAM" id="MobiDB-lite"/>
    </source>
</evidence>
<feature type="domain" description="Transcription factor tau subunit sfc3/Tfc3 C-terminal" evidence="9">
    <location>
        <begin position="1410"/>
        <end position="1815"/>
    </location>
</feature>
<evidence type="ECO:0008006" key="12">
    <source>
        <dbReference type="Google" id="ProtNLM"/>
    </source>
</evidence>
<evidence type="ECO:0000256" key="1">
    <source>
        <dbReference type="ARBA" id="ARBA00004123"/>
    </source>
</evidence>
<reference evidence="11" key="1">
    <citation type="submission" date="2024-06" db="EMBL/GenBank/DDBJ databases">
        <title>Draft Genome Sequences of Epichloe bromicola Strains Isolated from Elymus ciliaris.</title>
        <authorList>
            <consortium name="Epichloe bromicola genome sequencing consortium"/>
            <person name="Miura A."/>
            <person name="Imano S."/>
            <person name="Ashida A."/>
            <person name="Sato I."/>
            <person name="Chiba S."/>
            <person name="Tanaka A."/>
            <person name="Camagna M."/>
            <person name="Takemoto D."/>
        </authorList>
    </citation>
    <scope>NUCLEOTIDE SEQUENCE [LARGE SCALE GENOMIC DNA]</scope>
    <source>
        <strain evidence="11">DP</strain>
    </source>
</reference>
<feature type="region of interest" description="Disordered" evidence="6">
    <location>
        <begin position="524"/>
        <end position="549"/>
    </location>
</feature>
<evidence type="ECO:0000259" key="9">
    <source>
        <dbReference type="Pfam" id="PF20222"/>
    </source>
</evidence>
<feature type="region of interest" description="Disordered" evidence="6">
    <location>
        <begin position="594"/>
        <end position="652"/>
    </location>
</feature>
<feature type="domain" description="B-block binding subunit of TFIIIC" evidence="8">
    <location>
        <begin position="153"/>
        <end position="219"/>
    </location>
</feature>
<evidence type="ECO:0000256" key="4">
    <source>
        <dbReference type="ARBA" id="ARBA00023163"/>
    </source>
</evidence>
<comment type="subcellular location">
    <subcellularLocation>
        <location evidence="1">Nucleus</location>
    </subcellularLocation>
</comment>
<feature type="region of interest" description="Disordered" evidence="6">
    <location>
        <begin position="873"/>
        <end position="906"/>
    </location>
</feature>
<evidence type="ECO:0000256" key="7">
    <source>
        <dbReference type="SAM" id="SignalP"/>
    </source>
</evidence>
<proteinExistence type="predicted"/>
<dbReference type="PANTHER" id="PTHR15180">
    <property type="entry name" value="GENERAL TRANSCRIPTION FACTOR 3C POLYPEPTIDE 1"/>
    <property type="match status" value="1"/>
</dbReference>
<accession>A0ABQ0CX27</accession>
<feature type="compositionally biased region" description="Basic residues" evidence="6">
    <location>
        <begin position="620"/>
        <end position="634"/>
    </location>
</feature>
<comment type="caution">
    <text evidence="10">The sequence shown here is derived from an EMBL/GenBank/DDBJ whole genome shotgun (WGS) entry which is preliminary data.</text>
</comment>
<sequence length="1865" mass="208012">MAWELEGLISHLLMLISCAGEQGCPVEEIVNEIKGSSGVSGMRSRNAGEPLSDQAAATIWNWLVVRNDVSVGPGRKYNELPLQKLQQSSSTWTRVPKPSQGERVNSSRQIDFESASDNPDLALSFAVHVFVSGNTMWEMITGHSVNYKRVPRLEWVLLLGIASTKSQGILQGDLGRLVGQDKRSVPKRTDSLLKKGYIVKRTTLVRGTKTSKLWLKAFAPPSPKESDNPNLESEAEMNMSSQTLAASLDQVPWHTRWTGDSMDFHALATTIMAVTKEWQVIRLQDLKAKLGVLCLRWQMKIVSKICRFLNSCGAIQYVAAKLDNKVYKDCIRFNRDLSAKDWSAFLATGKRSAKPMKTALLGMAERADAEWQIDISQVNGARLGECPPWSVDDPLPQKIAKSAQSFGTVGLTNPEIYVLTLGPTFNRYISSLTSCMATSNVQPGELKHLQLKSEHIRVGKVASYRFYTPQVLPTGTLTQMQENLEASTISMYGFSPGPCKPRFSGIGITLSDICGLAKSRNTGQFGAKRQKRAKKQPESRSTSAEPEVLFPKPQSIARIKLLITLRVSAKALQNIMSSDKPVLNAKSPSSYLFQSSERAGSPEASLSNTPTSFNDSSNRISRRGSARGRGRGRGRPPQSTSNADVSSSRPWTCEKCGGSWKNDLGLKYHLEKSRTSCNPEFASMIQESGPRGKFSAFSSRRVQDSVNAEIADKTPRTKCLDLNRKSQERAVARPETKLRYQKAEQKSIYNPLSLDQNSATEKANPKIPLSPSIGFVKSWRRSTTVVNEPVKSSHPKIDQGLLSSRAIKPQRQGSILQDRLRSETSATGNIPPLRNADRSMNAFETFAASPFASQFAGETNNSRDDTQLIDFSPNQVESQNQGHRAISQSDSTLAPNYKSRLSKTKSRNSHTELRLLIQRLLNEQHGVIIGGKPLWDSILASWDTQFAEKPTPVKAQFQSTVNSLLKDGVVMEHWHAFRDSSGSFSKCQLLTLPGIDAFSAQSLDILQKLKRPLPSRGEIVLGSDTNAGLSEPKVGGRGRRALAREVAILHAPVYAAQVAAKKDQESENRDRVKRQRHSEARDSIEDVASIPPKKRQKVYPFASSDGQLDFSRSCDELPQELRRTAPSFRLHFLEPNNFLGQDAPDMEVPQNENEQITVQEEYPSQETTRANSIPVNLCESIGHGTGNESCHDHVTVLYGCNGTWPSLDTQYFERASGSFTIRGWMPDTKWLGWENFSQNLEKRLGHGDAKLACVNGSGAERNQRFMNKVRACFNMEMKLPSSSVNTMSKPAGPHNIFVRFNSDIVNTEASSFKLVWPADGQLNERSDDIVPGATEYTSSSSDDELDWRASPLVGNVHLKAHPAGHGETTSHGKAKRVALVTRALTSLHGFQLENTVNDDVEQEDYPFDSPDELIAAFVAVRTLMGGADKSIDWGLLMFIFPDAGLKNLRRFWDNCRKQQGPHISAFTRAFQERYIIALQHGDVAMIDFNNPQDYDWARLIRWTMGIPRQEGYDIPRSRKLLKERFSLTDIKTVNDDWRERFFHVQASIFARFEAVTSIPAALSIDDLVDRAQHPSRATDLDIARSWVKSLCGTEDCKYSVETIRDKFITLLPGNKRRTSAIFKEAIDQLTKQRIICKIKKPPLGGRPYRLNEGYLATLSKLAQSAKYDDAARFKTILDLAFRKEERLTIPYSLSDGAMMALTNLSAAGRIRLVPTNLPYIPFGFEPGNYESRKYPKSYYHFGLEAVPTETYLFHEQIDVIRAASTNGPPLSGRCGELPQWVDIFGEPNETRWSEVLGAFCFAMATRGSMDIEGICSALSPVLDRFEAQLIVHWGKQTGMLTDFSDGLGSVLGEWWWLVVPWLRRR</sequence>
<gene>
    <name evidence="10" type="primary">g6261</name>
    <name evidence="10" type="ORF">EsDP_00006261</name>
</gene>
<feature type="compositionally biased region" description="Polar residues" evidence="6">
    <location>
        <begin position="873"/>
        <end position="894"/>
    </location>
</feature>
<organism evidence="10 11">
    <name type="scientific">Epichloe bromicola</name>
    <dbReference type="NCBI Taxonomy" id="79588"/>
    <lineage>
        <taxon>Eukaryota</taxon>
        <taxon>Fungi</taxon>
        <taxon>Dikarya</taxon>
        <taxon>Ascomycota</taxon>
        <taxon>Pezizomycotina</taxon>
        <taxon>Sordariomycetes</taxon>
        <taxon>Hypocreomycetidae</taxon>
        <taxon>Hypocreales</taxon>
        <taxon>Clavicipitaceae</taxon>
        <taxon>Epichloe</taxon>
    </lineage>
</organism>
<keyword evidence="4" id="KW-0804">Transcription</keyword>
<dbReference type="InterPro" id="IPR007309">
    <property type="entry name" value="TFIIIC_Bblock-bd"/>
</dbReference>
<feature type="region of interest" description="Disordered" evidence="6">
    <location>
        <begin position="1059"/>
        <end position="1088"/>
    </location>
</feature>
<keyword evidence="7" id="KW-0732">Signal</keyword>
<evidence type="ECO:0000256" key="2">
    <source>
        <dbReference type="ARBA" id="ARBA00022553"/>
    </source>
</evidence>
<evidence type="ECO:0000313" key="11">
    <source>
        <dbReference type="Proteomes" id="UP001562357"/>
    </source>
</evidence>
<dbReference type="PANTHER" id="PTHR15180:SF1">
    <property type="entry name" value="GENERAL TRANSCRIPTION FACTOR 3C POLYPEPTIDE 1"/>
    <property type="match status" value="1"/>
</dbReference>